<dbReference type="AlphaFoldDB" id="U5QIB1"/>
<dbReference type="KEGG" id="glj:GKIL_1078"/>
<feature type="region of interest" description="Disordered" evidence="1">
    <location>
        <begin position="262"/>
        <end position="285"/>
    </location>
</feature>
<sequence>MGSGSAQATVSHLGTFLDPALVQEILFEITESGAEVVLVGGQAVNFWSILFARETANWQELQPYTSMDIDFLGTRQDAELIGRALGAKITLNKNIDGGTPNTGVLLVQRKNTTLLIDVLGSVYGVSTEKILEQALAFIGRNESAGVKLKVIDPITLLEGKLANLKGLPQHDRQDEKHIRLLLLVIPEFVASLDLKGREFIEVIKALFALAESKEGLCVWYQYSISVEEAVPWSYLQAETSEVTSRFRERTVNDKLQRLEAKRQKYKRTREQAESRGSALKQKRHL</sequence>
<gene>
    <name evidence="2" type="ORF">GKIL_1078</name>
</gene>
<accession>U5QIB1</accession>
<protein>
    <submittedName>
        <fullName evidence="2">Uncharacterized protein</fullName>
    </submittedName>
</protein>
<evidence type="ECO:0000256" key="1">
    <source>
        <dbReference type="SAM" id="MobiDB-lite"/>
    </source>
</evidence>
<dbReference type="eggNOG" id="ENOG5032R4P">
    <property type="taxonomic scope" value="Bacteria"/>
</dbReference>
<feature type="compositionally biased region" description="Basic and acidic residues" evidence="1">
    <location>
        <begin position="262"/>
        <end position="273"/>
    </location>
</feature>
<dbReference type="HOGENOM" id="CLU_975782_0_0_3"/>
<proteinExistence type="predicted"/>
<dbReference type="EMBL" id="CP003587">
    <property type="protein sequence ID" value="AGY57324.1"/>
    <property type="molecule type" value="Genomic_DNA"/>
</dbReference>
<dbReference type="STRING" id="1183438.GKIL_1078"/>
<evidence type="ECO:0000313" key="3">
    <source>
        <dbReference type="Proteomes" id="UP000017396"/>
    </source>
</evidence>
<evidence type="ECO:0000313" key="2">
    <source>
        <dbReference type="EMBL" id="AGY57324.1"/>
    </source>
</evidence>
<organism evidence="2 3">
    <name type="scientific">Gloeobacter kilaueensis (strain ATCC BAA-2537 / CCAP 1431/1 / ULC 316 / JS1)</name>
    <dbReference type="NCBI Taxonomy" id="1183438"/>
    <lineage>
        <taxon>Bacteria</taxon>
        <taxon>Bacillati</taxon>
        <taxon>Cyanobacteriota</taxon>
        <taxon>Cyanophyceae</taxon>
        <taxon>Gloeobacterales</taxon>
        <taxon>Gloeobacteraceae</taxon>
        <taxon>Gloeobacter</taxon>
    </lineage>
</organism>
<name>U5QIB1_GLOK1</name>
<dbReference type="Proteomes" id="UP000017396">
    <property type="component" value="Chromosome"/>
</dbReference>
<keyword evidence="3" id="KW-1185">Reference proteome</keyword>
<reference evidence="2 3" key="1">
    <citation type="journal article" date="2013" name="PLoS ONE">
        <title>Cultivation and Complete Genome Sequencing of Gloeobacter kilaueensis sp. nov., from a Lava Cave in Kilauea Caldera, Hawai'i.</title>
        <authorList>
            <person name="Saw J.H."/>
            <person name="Schatz M."/>
            <person name="Brown M.V."/>
            <person name="Kunkel D.D."/>
            <person name="Foster J.S."/>
            <person name="Shick H."/>
            <person name="Christensen S."/>
            <person name="Hou S."/>
            <person name="Wan X."/>
            <person name="Donachie S.P."/>
        </authorList>
    </citation>
    <scope>NUCLEOTIDE SEQUENCE [LARGE SCALE GENOMIC DNA]</scope>
    <source>
        <strain evidence="3">JS</strain>
    </source>
</reference>